<sequence>MPQAQSFPTYLVREITPEARLLIEEAGGQILAQPEEASYLVSHPLPEASSETEDGWLLMELSSGRLWFHEETGRLEGERAVPPATSGVGAGVRVQTRPRASDPVDGCPWSERGISVSGSWSVLLWVLALVVNGLALAKGWQPPPSWLAWGLDELVAGALLGGWLLLTWWRQQRLWLVGALLLIGALWLASWM</sequence>
<gene>
    <name evidence="2" type="ORF">A4R35_18295</name>
</gene>
<dbReference type="RefSeq" id="WP_112431901.1">
    <property type="nucleotide sequence ID" value="NZ_MCIF01000002.1"/>
</dbReference>
<organism evidence="2 3">
    <name type="scientific">Thermogemmatispora tikiterensis</name>
    <dbReference type="NCBI Taxonomy" id="1825093"/>
    <lineage>
        <taxon>Bacteria</taxon>
        <taxon>Bacillati</taxon>
        <taxon>Chloroflexota</taxon>
        <taxon>Ktedonobacteria</taxon>
        <taxon>Thermogemmatisporales</taxon>
        <taxon>Thermogemmatisporaceae</taxon>
        <taxon>Thermogemmatispora</taxon>
    </lineage>
</organism>
<feature type="transmembrane region" description="Helical" evidence="1">
    <location>
        <begin position="146"/>
        <end position="166"/>
    </location>
</feature>
<dbReference type="Proteomes" id="UP000248706">
    <property type="component" value="Unassembled WGS sequence"/>
</dbReference>
<dbReference type="EMBL" id="MCIF01000002">
    <property type="protein sequence ID" value="RAQ97493.1"/>
    <property type="molecule type" value="Genomic_DNA"/>
</dbReference>
<reference evidence="2 3" key="1">
    <citation type="submission" date="2016-08" db="EMBL/GenBank/DDBJ databases">
        <title>Analysis of Carbohydrate Active Enzymes in Thermogemmatispora T81 Reveals Carbohydrate Degradation Ability.</title>
        <authorList>
            <person name="Tomazini A."/>
            <person name="Lal S."/>
            <person name="Stott M."/>
            <person name="Henrissat B."/>
            <person name="Polikarpov I."/>
            <person name="Sparling R."/>
            <person name="Levin D.B."/>
        </authorList>
    </citation>
    <scope>NUCLEOTIDE SEQUENCE [LARGE SCALE GENOMIC DNA]</scope>
    <source>
        <strain evidence="2 3">T81</strain>
    </source>
</reference>
<feature type="transmembrane region" description="Helical" evidence="1">
    <location>
        <begin position="122"/>
        <end position="140"/>
    </location>
</feature>
<accession>A0A328VP92</accession>
<dbReference type="AlphaFoldDB" id="A0A328VP92"/>
<keyword evidence="1" id="KW-0472">Membrane</keyword>
<name>A0A328VP92_9CHLR</name>
<feature type="transmembrane region" description="Helical" evidence="1">
    <location>
        <begin position="173"/>
        <end position="191"/>
    </location>
</feature>
<keyword evidence="1" id="KW-0812">Transmembrane</keyword>
<evidence type="ECO:0000313" key="3">
    <source>
        <dbReference type="Proteomes" id="UP000248706"/>
    </source>
</evidence>
<keyword evidence="3" id="KW-1185">Reference proteome</keyword>
<keyword evidence="1" id="KW-1133">Transmembrane helix</keyword>
<evidence type="ECO:0000256" key="1">
    <source>
        <dbReference type="SAM" id="Phobius"/>
    </source>
</evidence>
<protein>
    <submittedName>
        <fullName evidence="2">Uncharacterized protein</fullName>
    </submittedName>
</protein>
<comment type="caution">
    <text evidence="2">The sequence shown here is derived from an EMBL/GenBank/DDBJ whole genome shotgun (WGS) entry which is preliminary data.</text>
</comment>
<proteinExistence type="predicted"/>
<evidence type="ECO:0000313" key="2">
    <source>
        <dbReference type="EMBL" id="RAQ97493.1"/>
    </source>
</evidence>